<dbReference type="Proteomes" id="UP000095751">
    <property type="component" value="Unassembled WGS sequence"/>
</dbReference>
<gene>
    <name evidence="1" type="ORF">FRACYDRAFT_178547</name>
</gene>
<dbReference type="CDD" id="cd10527">
    <property type="entry name" value="SET_LSMT"/>
    <property type="match status" value="1"/>
</dbReference>
<dbReference type="PANTHER" id="PTHR13271">
    <property type="entry name" value="UNCHARACTERIZED PUTATIVE METHYLTRANSFERASE"/>
    <property type="match status" value="1"/>
</dbReference>
<name>A0A1E7FV57_9STRA</name>
<proteinExistence type="predicted"/>
<dbReference type="GO" id="GO:0016279">
    <property type="term" value="F:protein-lysine N-methyltransferase activity"/>
    <property type="evidence" value="ECO:0007669"/>
    <property type="project" value="TreeGrafter"/>
</dbReference>
<dbReference type="PANTHER" id="PTHR13271:SF137">
    <property type="entry name" value="SET DOMAIN-CONTAINING PROTEIN"/>
    <property type="match status" value="1"/>
</dbReference>
<protein>
    <submittedName>
        <fullName evidence="1">SET domain-containing protein</fullName>
    </submittedName>
</protein>
<accession>A0A1E7FV57</accession>
<evidence type="ECO:0000313" key="1">
    <source>
        <dbReference type="EMBL" id="OEU22040.1"/>
    </source>
</evidence>
<dbReference type="KEGG" id="fcy:FRACYDRAFT_178547"/>
<dbReference type="InParanoid" id="A0A1E7FV57"/>
<dbReference type="Gene3D" id="3.90.1410.10">
    <property type="entry name" value="set domain protein methyltransferase, domain 1"/>
    <property type="match status" value="1"/>
</dbReference>
<dbReference type="EMBL" id="KV784353">
    <property type="protein sequence ID" value="OEU22040.1"/>
    <property type="molecule type" value="Genomic_DNA"/>
</dbReference>
<dbReference type="AlphaFoldDB" id="A0A1E7FV57"/>
<dbReference type="InterPro" id="IPR046341">
    <property type="entry name" value="SET_dom_sf"/>
</dbReference>
<organism evidence="1 2">
    <name type="scientific">Fragilariopsis cylindrus CCMP1102</name>
    <dbReference type="NCBI Taxonomy" id="635003"/>
    <lineage>
        <taxon>Eukaryota</taxon>
        <taxon>Sar</taxon>
        <taxon>Stramenopiles</taxon>
        <taxon>Ochrophyta</taxon>
        <taxon>Bacillariophyta</taxon>
        <taxon>Bacillariophyceae</taxon>
        <taxon>Bacillariophycidae</taxon>
        <taxon>Bacillariales</taxon>
        <taxon>Bacillariaceae</taxon>
        <taxon>Fragilariopsis</taxon>
    </lineage>
</organism>
<dbReference type="SUPFAM" id="SSF82199">
    <property type="entry name" value="SET domain"/>
    <property type="match status" value="1"/>
</dbReference>
<evidence type="ECO:0000313" key="2">
    <source>
        <dbReference type="Proteomes" id="UP000095751"/>
    </source>
</evidence>
<dbReference type="OrthoDB" id="38472at2759"/>
<dbReference type="InterPro" id="IPR050600">
    <property type="entry name" value="SETD3_SETD6_MTase"/>
</dbReference>
<keyword evidence="2" id="KW-1185">Reference proteome</keyword>
<sequence length="425" mass="48729">MAFKPSEVSGRDIVAFESWASGSGVLKENGFVLSENDNGDWSVAINDALTLGDPLGDRVLQVPSSLVLSSSTIRKEKTIMDKTSTAMEFLIKKKLENQANQFLLWLKILQEFEKGEDSILHPWLRSLPRKFSNAICMDEVELDCLPPFAWSLATIEILHMDSFIEALHMTRGIISQQTMDDNELLRWAFNVVFTRCWGQDGDDDDADRKDIVPMGDMFNHGHPGNVFVHYDENGNCNIILKDDMLPGSPLQLSYGFETNPYRFLVVFGFVDESQKTIYSQLLSKNPTKRHVEMGYDVSAMTFDTTDGSFTEEVWDFLLFSLLEQVPELQEVYYKAHISGDKSTKDSLRRKFYLETCIMLKKHVDKTLLEMKKLIDKVDQQDMSKHELLPMIRKNNVFVAQTFSKVKSRVDRMIQDELSARKAQEQ</sequence>
<reference evidence="1 2" key="1">
    <citation type="submission" date="2016-09" db="EMBL/GenBank/DDBJ databases">
        <title>Extensive genetic diversity and differential bi-allelic expression allows diatom success in the polar Southern Ocean.</title>
        <authorList>
            <consortium name="DOE Joint Genome Institute"/>
            <person name="Mock T."/>
            <person name="Otillar R.P."/>
            <person name="Strauss J."/>
            <person name="Dupont C."/>
            <person name="Frickenhaus S."/>
            <person name="Maumus F."/>
            <person name="Mcmullan M."/>
            <person name="Sanges R."/>
            <person name="Schmutz J."/>
            <person name="Toseland A."/>
            <person name="Valas R."/>
            <person name="Veluchamy A."/>
            <person name="Ward B.J."/>
            <person name="Allen A."/>
            <person name="Barry K."/>
            <person name="Falciatore A."/>
            <person name="Ferrante M."/>
            <person name="Fortunato A.E."/>
            <person name="Gloeckner G."/>
            <person name="Gruber A."/>
            <person name="Hipkin R."/>
            <person name="Janech M."/>
            <person name="Kroth P."/>
            <person name="Leese F."/>
            <person name="Lindquist E."/>
            <person name="Lyon B.R."/>
            <person name="Martin J."/>
            <person name="Mayer C."/>
            <person name="Parker M."/>
            <person name="Quesneville H."/>
            <person name="Raymond J."/>
            <person name="Uhlig C."/>
            <person name="Valentin K.U."/>
            <person name="Worden A.Z."/>
            <person name="Armbrust E.V."/>
            <person name="Bowler C."/>
            <person name="Green B."/>
            <person name="Moulton V."/>
            <person name="Van Oosterhout C."/>
            <person name="Grigoriev I."/>
        </authorList>
    </citation>
    <scope>NUCLEOTIDE SEQUENCE [LARGE SCALE GENOMIC DNA]</scope>
    <source>
        <strain evidence="1 2">CCMP1102</strain>
    </source>
</reference>